<feature type="domain" description="PRC-barrel" evidence="2">
    <location>
        <begin position="16"/>
        <end position="77"/>
    </location>
</feature>
<feature type="compositionally biased region" description="Basic and acidic residues" evidence="1">
    <location>
        <begin position="242"/>
        <end position="251"/>
    </location>
</feature>
<dbReference type="PANTHER" id="PTHR38463">
    <property type="entry name" value="STRESS RESPONSE PROTEIN YSNF"/>
    <property type="match status" value="1"/>
</dbReference>
<dbReference type="Gene3D" id="3.90.50.10">
    <property type="entry name" value="Photosynthetic Reaction Center, subunit H, domain 2"/>
    <property type="match status" value="1"/>
</dbReference>
<sequence>MLTTENIDDLLQRNGNVLSEDGNKIGSIGQVYADDNDGQPTWVTVKTGLFGTSESFVPLQGARVQGGDIVVPYTKDQVKDAPRVETDGHLEPSEEDRLFGHYGLDGNQKYTGTGTRADAGHADTANAAYSDTRTGTADAPGTVGRDTSGPTTDDAMTRSEERLNIGTERHAAGRARLRKYVTTENVTKTVPVQREEVRIEREPITDANRGAALSGPDISEEEHEVTLHEERPVVEKQTVPAERVHLDKETVTDEVTVDEEVRKERIDTDGIDETRR</sequence>
<dbReference type="RefSeq" id="WP_353710802.1">
    <property type="nucleotide sequence ID" value="NZ_CP159279.1"/>
</dbReference>
<protein>
    <submittedName>
        <fullName evidence="4">PRC and DUF2382 domain-containing protein</fullName>
    </submittedName>
</protein>
<dbReference type="GO" id="GO:0019684">
    <property type="term" value="P:photosynthesis, light reaction"/>
    <property type="evidence" value="ECO:0007669"/>
    <property type="project" value="InterPro"/>
</dbReference>
<dbReference type="InterPro" id="IPR027275">
    <property type="entry name" value="PRC-brl_dom"/>
</dbReference>
<evidence type="ECO:0000259" key="3">
    <source>
        <dbReference type="Pfam" id="PF09557"/>
    </source>
</evidence>
<reference evidence="4" key="1">
    <citation type="submission" date="2024-06" db="EMBL/GenBank/DDBJ databases">
        <title>Biodegradation of dimethachlon by Arthrobacter sp. K5: mechanistic insights and ecological implications.</title>
        <authorList>
            <person name="Hu S."/>
            <person name="Lu P."/>
        </authorList>
    </citation>
    <scope>NUCLEOTIDE SEQUENCE</scope>
    <source>
        <strain evidence="4">K5</strain>
    </source>
</reference>
<dbReference type="Pfam" id="PF09557">
    <property type="entry name" value="DUF2382"/>
    <property type="match status" value="1"/>
</dbReference>
<dbReference type="EMBL" id="CP159279">
    <property type="protein sequence ID" value="XCH10143.1"/>
    <property type="molecule type" value="Genomic_DNA"/>
</dbReference>
<evidence type="ECO:0000256" key="1">
    <source>
        <dbReference type="SAM" id="MobiDB-lite"/>
    </source>
</evidence>
<feature type="compositionally biased region" description="Basic and acidic residues" evidence="1">
    <location>
        <begin position="224"/>
        <end position="234"/>
    </location>
</feature>
<evidence type="ECO:0000259" key="2">
    <source>
        <dbReference type="Pfam" id="PF05239"/>
    </source>
</evidence>
<dbReference type="InterPro" id="IPR052967">
    <property type="entry name" value="Stress_Response_Assoc"/>
</dbReference>
<feature type="region of interest" description="Disordered" evidence="1">
    <location>
        <begin position="126"/>
        <end position="155"/>
    </location>
</feature>
<dbReference type="InterPro" id="IPR019060">
    <property type="entry name" value="DUF2382"/>
</dbReference>
<feature type="region of interest" description="Disordered" evidence="1">
    <location>
        <begin position="208"/>
        <end position="251"/>
    </location>
</feature>
<evidence type="ECO:0000313" key="4">
    <source>
        <dbReference type="EMBL" id="XCH10143.1"/>
    </source>
</evidence>
<gene>
    <name evidence="4" type="ORF">ABRP34_15020</name>
</gene>
<dbReference type="InterPro" id="IPR011033">
    <property type="entry name" value="PRC_barrel-like_sf"/>
</dbReference>
<dbReference type="Pfam" id="PF05239">
    <property type="entry name" value="PRC"/>
    <property type="match status" value="1"/>
</dbReference>
<dbReference type="AlphaFoldDB" id="A0AAU8ENF8"/>
<accession>A0AAU8ENF8</accession>
<name>A0AAU8ENF8_9MICC</name>
<feature type="domain" description="DUF2382" evidence="3">
    <location>
        <begin position="156"/>
        <end position="267"/>
    </location>
</feature>
<dbReference type="GO" id="GO:0030077">
    <property type="term" value="C:plasma membrane light-harvesting complex"/>
    <property type="evidence" value="ECO:0007669"/>
    <property type="project" value="InterPro"/>
</dbReference>
<dbReference type="SUPFAM" id="SSF50346">
    <property type="entry name" value="PRC-barrel domain"/>
    <property type="match status" value="1"/>
</dbReference>
<organism evidence="4">
    <name type="scientific">Arthrobacter sp. K5</name>
    <dbReference type="NCBI Taxonomy" id="2839623"/>
    <lineage>
        <taxon>Bacteria</taxon>
        <taxon>Bacillati</taxon>
        <taxon>Actinomycetota</taxon>
        <taxon>Actinomycetes</taxon>
        <taxon>Micrococcales</taxon>
        <taxon>Micrococcaceae</taxon>
        <taxon>Arthrobacter</taxon>
    </lineage>
</organism>
<dbReference type="PANTHER" id="PTHR38463:SF1">
    <property type="entry name" value="STRESS RESPONSE PROTEIN YSNF"/>
    <property type="match status" value="1"/>
</dbReference>
<dbReference type="InterPro" id="IPR014747">
    <property type="entry name" value="Bac_photo_RC_H_C"/>
</dbReference>
<proteinExistence type="predicted"/>